<dbReference type="InterPro" id="IPR011042">
    <property type="entry name" value="6-blade_b-propeller_TolB-like"/>
</dbReference>
<organism evidence="1 2">
    <name type="scientific">Kribbella antibiotica</name>
    <dbReference type="NCBI Taxonomy" id="190195"/>
    <lineage>
        <taxon>Bacteria</taxon>
        <taxon>Bacillati</taxon>
        <taxon>Actinomycetota</taxon>
        <taxon>Actinomycetes</taxon>
        <taxon>Propionibacteriales</taxon>
        <taxon>Kribbellaceae</taxon>
        <taxon>Kribbella</taxon>
    </lineage>
</organism>
<dbReference type="Gene3D" id="2.120.10.30">
    <property type="entry name" value="TolB, C-terminal domain"/>
    <property type="match status" value="1"/>
</dbReference>
<gene>
    <name evidence="1" type="ORF">E1263_13090</name>
</gene>
<dbReference type="SUPFAM" id="SSF63829">
    <property type="entry name" value="Calcium-dependent phosphotriesterase"/>
    <property type="match status" value="2"/>
</dbReference>
<evidence type="ECO:0000313" key="1">
    <source>
        <dbReference type="EMBL" id="TDD59866.1"/>
    </source>
</evidence>
<dbReference type="Proteomes" id="UP000295124">
    <property type="component" value="Unassembled WGS sequence"/>
</dbReference>
<dbReference type="InterPro" id="IPR048031">
    <property type="entry name" value="ScyD/ScyE-like"/>
</dbReference>
<proteinExistence type="predicted"/>
<dbReference type="EMBL" id="SMKX01000030">
    <property type="protein sequence ID" value="TDD59866.1"/>
    <property type="molecule type" value="Genomic_DNA"/>
</dbReference>
<accession>A0A4R4ZNZ6</accession>
<protein>
    <submittedName>
        <fullName evidence="1">ScyD/ScyE family protein</fullName>
    </submittedName>
</protein>
<keyword evidence="2" id="KW-1185">Reference proteome</keyword>
<reference evidence="1 2" key="1">
    <citation type="submission" date="2019-03" db="EMBL/GenBank/DDBJ databases">
        <title>Draft genome sequences of novel Actinobacteria.</title>
        <authorList>
            <person name="Sahin N."/>
            <person name="Ay H."/>
            <person name="Saygin H."/>
        </authorList>
    </citation>
    <scope>NUCLEOTIDE SEQUENCE [LARGE SCALE GENOMIC DNA]</scope>
    <source>
        <strain evidence="1 2">JCM 13523</strain>
    </source>
</reference>
<name>A0A4R4ZNZ6_9ACTN</name>
<dbReference type="OrthoDB" id="928769at2"/>
<comment type="caution">
    <text evidence="1">The sequence shown here is derived from an EMBL/GenBank/DDBJ whole genome shotgun (WGS) entry which is preliminary data.</text>
</comment>
<evidence type="ECO:0000313" key="2">
    <source>
        <dbReference type="Proteomes" id="UP000295124"/>
    </source>
</evidence>
<dbReference type="NCBIfam" id="NF033206">
    <property type="entry name" value="ScyE_fam"/>
    <property type="match status" value="1"/>
</dbReference>
<sequence>MECEGFRSGCTQRVRLGAHSSALLSLDRHGVWCCDVGVCGGAPRLGRRRFAGGRTVGARIRIAAAAALALTGSLLVPGQAEAGGVLRPLATNLNGPRGVATYGHKVIYSVTDGSVYATDGHRRWKLGQVPGGFPPAIDTNAWGTTYALTGAGGEPGQPLPPGGATLFRLRPGKSPIAVANIAKYQSKDPDPYNLADPPTESNPYGVAALKDGTVLVADAAGNDLLRVWPNGKVKTVARLKPRVVKTPAGLGPDAPPAGTPIPSEAVATSVTVGSDGYWYVGELRGFPATPGTSQIWRIKPGSVNAVCDPVKPRKGNCTRYADGYTSIVDLAGGPHGKLAVAQLARESWLKFEMGGSPIGSLIVQDKWGHRKELARGKLNLPGGVAYNRWGDLFVSTPIFGPGAVYRVR</sequence>
<dbReference type="AlphaFoldDB" id="A0A4R4ZNZ6"/>